<proteinExistence type="predicted"/>
<dbReference type="PANTHER" id="PTHR38011">
    <property type="entry name" value="DIHYDROFOLATE REDUCTASE FAMILY PROTEIN (AFU_ORTHOLOGUE AFUA_8G06820)"/>
    <property type="match status" value="1"/>
</dbReference>
<evidence type="ECO:0000256" key="3">
    <source>
        <dbReference type="ARBA" id="ARBA00023002"/>
    </source>
</evidence>
<organism evidence="5 6">
    <name type="scientific">Candidatus Entotheonella gemina</name>
    <dbReference type="NCBI Taxonomy" id="1429439"/>
    <lineage>
        <taxon>Bacteria</taxon>
        <taxon>Pseudomonadati</taxon>
        <taxon>Nitrospinota/Tectimicrobiota group</taxon>
        <taxon>Candidatus Tectimicrobiota</taxon>
        <taxon>Candidatus Entotheonellia</taxon>
        <taxon>Candidatus Entotheonellales</taxon>
        <taxon>Candidatus Entotheonellaceae</taxon>
        <taxon>Candidatus Entotheonella</taxon>
    </lineage>
</organism>
<protein>
    <recommendedName>
        <fullName evidence="4">Bacterial bifunctional deaminase-reductase C-terminal domain-containing protein</fullName>
    </recommendedName>
</protein>
<evidence type="ECO:0000313" key="5">
    <source>
        <dbReference type="EMBL" id="ETX06114.1"/>
    </source>
</evidence>
<dbReference type="InterPro" id="IPR050765">
    <property type="entry name" value="Riboflavin_Biosynth_HTPR"/>
</dbReference>
<keyword evidence="6" id="KW-1185">Reference proteome</keyword>
<comment type="caution">
    <text evidence="5">The sequence shown here is derived from an EMBL/GenBank/DDBJ whole genome shotgun (WGS) entry which is preliminary data.</text>
</comment>
<evidence type="ECO:0000313" key="6">
    <source>
        <dbReference type="Proteomes" id="UP000019140"/>
    </source>
</evidence>
<evidence type="ECO:0000259" key="4">
    <source>
        <dbReference type="Pfam" id="PF01872"/>
    </source>
</evidence>
<dbReference type="InterPro" id="IPR002734">
    <property type="entry name" value="RibDG_C"/>
</dbReference>
<accession>W4M6Y3</accession>
<evidence type="ECO:0000256" key="1">
    <source>
        <dbReference type="ARBA" id="ARBA00005104"/>
    </source>
</evidence>
<keyword evidence="2" id="KW-0521">NADP</keyword>
<dbReference type="EMBL" id="AZHX01000782">
    <property type="protein sequence ID" value="ETX06114.1"/>
    <property type="molecule type" value="Genomic_DNA"/>
</dbReference>
<name>W4M6Y3_9BACT</name>
<gene>
    <name evidence="5" type="ORF">ETSY2_19025</name>
</gene>
<dbReference type="GO" id="GO:0008703">
    <property type="term" value="F:5-amino-6-(5-phosphoribosylamino)uracil reductase activity"/>
    <property type="evidence" value="ECO:0007669"/>
    <property type="project" value="InterPro"/>
</dbReference>
<dbReference type="PANTHER" id="PTHR38011:SF7">
    <property type="entry name" value="2,5-DIAMINO-6-RIBOSYLAMINO-4(3H)-PYRIMIDINONE 5'-PHOSPHATE REDUCTASE"/>
    <property type="match status" value="1"/>
</dbReference>
<dbReference type="InterPro" id="IPR024072">
    <property type="entry name" value="DHFR-like_dom_sf"/>
</dbReference>
<dbReference type="GO" id="GO:0009231">
    <property type="term" value="P:riboflavin biosynthetic process"/>
    <property type="evidence" value="ECO:0007669"/>
    <property type="project" value="InterPro"/>
</dbReference>
<dbReference type="HOGENOM" id="CLU_859661_0_0_7"/>
<comment type="pathway">
    <text evidence="1">Cofactor biosynthesis; riboflavin biosynthesis.</text>
</comment>
<reference evidence="5 6" key="1">
    <citation type="journal article" date="2014" name="Nature">
        <title>An environmental bacterial taxon with a large and distinct metabolic repertoire.</title>
        <authorList>
            <person name="Wilson M.C."/>
            <person name="Mori T."/>
            <person name="Ruckert C."/>
            <person name="Uria A.R."/>
            <person name="Helf M.J."/>
            <person name="Takada K."/>
            <person name="Gernert C."/>
            <person name="Steffens U.A."/>
            <person name="Heycke N."/>
            <person name="Schmitt S."/>
            <person name="Rinke C."/>
            <person name="Helfrich E.J."/>
            <person name="Brachmann A.O."/>
            <person name="Gurgui C."/>
            <person name="Wakimoto T."/>
            <person name="Kracht M."/>
            <person name="Crusemann M."/>
            <person name="Hentschel U."/>
            <person name="Abe I."/>
            <person name="Matsunaga S."/>
            <person name="Kalinowski J."/>
            <person name="Takeyama H."/>
            <person name="Piel J."/>
        </authorList>
    </citation>
    <scope>NUCLEOTIDE SEQUENCE [LARGE SCALE GENOMIC DNA]</scope>
    <source>
        <strain evidence="6">TSY2</strain>
    </source>
</reference>
<feature type="domain" description="Bacterial bifunctional deaminase-reductase C-terminal" evidence="4">
    <location>
        <begin position="119"/>
        <end position="304"/>
    </location>
</feature>
<sequence length="323" mass="35535">MVQHGWSALCELAMAVKAHDLPIRYCSLRIGTHSAVRINACVEFCSDCYTVILVIDPHDMQREHVDSGIDACYRLRDLIHCELSADSALPQELHYMIRVYAPYCFASMYAKRWQRAFAVSHFAQSLDGRIATESGDAKWIGNDANQIHAHRMRALCDGILIGAKTLARDKPQLTVRHVPGSNPTRIVLGSAFDALDHLKQVSAAPICLISPQAPVPQDGVETVHLKCDNGLMSSTGILAELYQRNIHSVYIEGGAKTTSHFLREGALDVVQLHIAPMIFGSGLSAFAMPQIQYASESLRFASHTYVPVDNDMMFVGTLQSATG</sequence>
<dbReference type="Proteomes" id="UP000019140">
    <property type="component" value="Unassembled WGS sequence"/>
</dbReference>
<dbReference type="SUPFAM" id="SSF53597">
    <property type="entry name" value="Dihydrofolate reductase-like"/>
    <property type="match status" value="1"/>
</dbReference>
<dbReference type="Pfam" id="PF01872">
    <property type="entry name" value="RibD_C"/>
    <property type="match status" value="1"/>
</dbReference>
<dbReference type="AlphaFoldDB" id="W4M6Y3"/>
<keyword evidence="3" id="KW-0560">Oxidoreductase</keyword>
<dbReference type="Gene3D" id="3.40.430.10">
    <property type="entry name" value="Dihydrofolate Reductase, subunit A"/>
    <property type="match status" value="1"/>
</dbReference>
<evidence type="ECO:0000256" key="2">
    <source>
        <dbReference type="ARBA" id="ARBA00022857"/>
    </source>
</evidence>